<evidence type="ECO:0000313" key="17">
    <source>
        <dbReference type="Proteomes" id="UP000283530"/>
    </source>
</evidence>
<evidence type="ECO:0000256" key="3">
    <source>
        <dbReference type="ARBA" id="ARBA00010609"/>
    </source>
</evidence>
<dbReference type="Pfam" id="PF07732">
    <property type="entry name" value="Cu-oxidase_3"/>
    <property type="match status" value="1"/>
</dbReference>
<sequence length="595" mass="66854">MGYHDNKSYGFLITALLCACVRALAHARSLTSTPLPTTRYFHFNVEWKEVTRLCHTKPILTVNGMFPGPNIAVYEGDEVVIKVTNRVACNTTIHWHGIRQLRTGWADGPAYITQCPIRSNQSYTYRFKVTDHRGTLWWHAHIFWQRASVHGAFIIYPRQPYPFSIQIKEDILIILGEWWNGGVEAVEADIMKYGGGPNVSDAFTINGLPGPLYPCSTKDTFVKYLEHGKTYMLRLINAALNSELFFGVAHHTLTVVEIDGAYVKPFPTPAVMIAPGQTTNVLITANQISPTGTFSMAARPYVTAIVPFDESSTVGFIHYTKNSKKTNTPHKKILQHPSTHPPHLSLDYLPPFHDTAFNNKFSNKLRSLASAQFPCKVPKTVDKRVFLTLSLNLQDCPSHHKCKGLLGKRFFASMNNQSFIRPTVSILESRYRSLRNSPISLDFPEKPPHSFNYTGPNSLYDTNMNTRFGSKVMVVPYGTRLEFVLQDTSFINVENHPIHIHGHNFFIVGSGTGNFDCKKDPQRFNLVDPPERNTVAVPSGGWAVIRLKADNPGVWFMHCHLEVHTSWGLAMAFVVENGPKPSQSILPPPKDLPPC</sequence>
<dbReference type="InterPro" id="IPR045087">
    <property type="entry name" value="Cu-oxidase_fam"/>
</dbReference>
<dbReference type="GO" id="GO:0048046">
    <property type="term" value="C:apoplast"/>
    <property type="evidence" value="ECO:0007669"/>
    <property type="project" value="UniProtKB-SubCell"/>
</dbReference>
<protein>
    <recommendedName>
        <fullName evidence="4 12">Laccase</fullName>
        <ecNumber evidence="4 12">1.10.3.2</ecNumber>
    </recommendedName>
    <alternativeName>
        <fullName evidence="12">Benzenediol:oxygen oxidoreductase</fullName>
    </alternativeName>
    <alternativeName>
        <fullName evidence="12">Diphenol oxidase</fullName>
    </alternativeName>
    <alternativeName>
        <fullName evidence="12">Urishiol oxidase</fullName>
    </alternativeName>
</protein>
<comment type="subcellular location">
    <subcellularLocation>
        <location evidence="2 12">Secreted</location>
        <location evidence="2 12">Extracellular space</location>
        <location evidence="2 12">Apoplast</location>
    </subcellularLocation>
</comment>
<dbReference type="CDD" id="cd13849">
    <property type="entry name" value="CuRO_1_LCC_plant"/>
    <property type="match status" value="1"/>
</dbReference>
<dbReference type="NCBIfam" id="TIGR03389">
    <property type="entry name" value="laccase"/>
    <property type="match status" value="1"/>
</dbReference>
<dbReference type="CDD" id="cd13875">
    <property type="entry name" value="CuRO_2_LCC_plant"/>
    <property type="match status" value="1"/>
</dbReference>
<dbReference type="InterPro" id="IPR034285">
    <property type="entry name" value="CuRO_2_LCC"/>
</dbReference>
<dbReference type="InterPro" id="IPR008972">
    <property type="entry name" value="Cupredoxin"/>
</dbReference>
<keyword evidence="7 12" id="KW-0479">Metal-binding</keyword>
<evidence type="ECO:0000256" key="4">
    <source>
        <dbReference type="ARBA" id="ARBA00012297"/>
    </source>
</evidence>
<dbReference type="InterPro" id="IPR017761">
    <property type="entry name" value="Laccase"/>
</dbReference>
<gene>
    <name evidence="16" type="ORF">CKAN_02552400</name>
</gene>
<dbReference type="InterPro" id="IPR033138">
    <property type="entry name" value="Cu_oxidase_CS"/>
</dbReference>
<dbReference type="PROSITE" id="PS51257">
    <property type="entry name" value="PROKAR_LIPOPROTEIN"/>
    <property type="match status" value="1"/>
</dbReference>
<dbReference type="InterPro" id="IPR002355">
    <property type="entry name" value="Cu_oxidase_Cu_BS"/>
</dbReference>
<evidence type="ECO:0000313" key="16">
    <source>
        <dbReference type="EMBL" id="RWR96155.1"/>
    </source>
</evidence>
<keyword evidence="11 12" id="KW-0439">Lignin degradation</keyword>
<feature type="signal peptide" evidence="12">
    <location>
        <begin position="1"/>
        <end position="27"/>
    </location>
</feature>
<proteinExistence type="inferred from homology"/>
<dbReference type="OrthoDB" id="2121828at2759"/>
<keyword evidence="6 12" id="KW-0964">Secreted</keyword>
<feature type="domain" description="Plastocyanin-like" evidence="14">
    <location>
        <begin position="442"/>
        <end position="578"/>
    </location>
</feature>
<keyword evidence="5 12" id="KW-0052">Apoplast</keyword>
<evidence type="ECO:0000259" key="15">
    <source>
        <dbReference type="Pfam" id="PF07732"/>
    </source>
</evidence>
<dbReference type="Pfam" id="PF07731">
    <property type="entry name" value="Cu-oxidase_2"/>
    <property type="match status" value="1"/>
</dbReference>
<comment type="similarity">
    <text evidence="3 12">Belongs to the multicopper oxidase family.</text>
</comment>
<evidence type="ECO:0000256" key="9">
    <source>
        <dbReference type="ARBA" id="ARBA00023002"/>
    </source>
</evidence>
<reference evidence="16 17" key="1">
    <citation type="journal article" date="2019" name="Nat. Plants">
        <title>Stout camphor tree genome fills gaps in understanding of flowering plant genome evolution.</title>
        <authorList>
            <person name="Chaw S.M."/>
            <person name="Liu Y.C."/>
            <person name="Wu Y.W."/>
            <person name="Wang H.Y."/>
            <person name="Lin C.I."/>
            <person name="Wu C.S."/>
            <person name="Ke H.M."/>
            <person name="Chang L.Y."/>
            <person name="Hsu C.Y."/>
            <person name="Yang H.T."/>
            <person name="Sudianto E."/>
            <person name="Hsu M.H."/>
            <person name="Wu K.P."/>
            <person name="Wang L.N."/>
            <person name="Leebens-Mack J.H."/>
            <person name="Tsai I.J."/>
        </authorList>
    </citation>
    <scope>NUCLEOTIDE SEQUENCE [LARGE SCALE GENOMIC DNA]</scope>
    <source>
        <strain evidence="17">cv. Chaw 1501</strain>
        <tissue evidence="16">Young leaves</tissue>
    </source>
</reference>
<dbReference type="Proteomes" id="UP000283530">
    <property type="component" value="Unassembled WGS sequence"/>
</dbReference>
<dbReference type="InterPro" id="IPR034288">
    <property type="entry name" value="CuRO_1_LCC"/>
</dbReference>
<dbReference type="InterPro" id="IPR034289">
    <property type="entry name" value="CuRO_3_LCC"/>
</dbReference>
<evidence type="ECO:0000256" key="11">
    <source>
        <dbReference type="ARBA" id="ARBA00023185"/>
    </source>
</evidence>
<evidence type="ECO:0000256" key="5">
    <source>
        <dbReference type="ARBA" id="ARBA00022523"/>
    </source>
</evidence>
<comment type="catalytic activity">
    <reaction evidence="1 12">
        <text>4 hydroquinone + O2 = 4 benzosemiquinone + 2 H2O</text>
        <dbReference type="Rhea" id="RHEA:11276"/>
        <dbReference type="ChEBI" id="CHEBI:15377"/>
        <dbReference type="ChEBI" id="CHEBI:15379"/>
        <dbReference type="ChEBI" id="CHEBI:17594"/>
        <dbReference type="ChEBI" id="CHEBI:17977"/>
        <dbReference type="EC" id="1.10.3.2"/>
    </reaction>
</comment>
<evidence type="ECO:0000256" key="6">
    <source>
        <dbReference type="ARBA" id="ARBA00022525"/>
    </source>
</evidence>
<dbReference type="InterPro" id="IPR011707">
    <property type="entry name" value="Cu-oxidase-like_N"/>
</dbReference>
<dbReference type="PROSITE" id="PS00079">
    <property type="entry name" value="MULTICOPPER_OXIDASE1"/>
    <property type="match status" value="1"/>
</dbReference>
<comment type="caution">
    <text evidence="16">The sequence shown here is derived from an EMBL/GenBank/DDBJ whole genome shotgun (WGS) entry which is preliminary data.</text>
</comment>
<dbReference type="Gene3D" id="2.60.40.420">
    <property type="entry name" value="Cupredoxins - blue copper proteins"/>
    <property type="match status" value="3"/>
</dbReference>
<feature type="domain" description="Plastocyanin-like" evidence="13">
    <location>
        <begin position="169"/>
        <end position="321"/>
    </location>
</feature>
<name>A0A3S3PRA4_9MAGN</name>
<keyword evidence="17" id="KW-1185">Reference proteome</keyword>
<dbReference type="PROSITE" id="PS00080">
    <property type="entry name" value="MULTICOPPER_OXIDASE2"/>
    <property type="match status" value="1"/>
</dbReference>
<dbReference type="GO" id="GO:0052716">
    <property type="term" value="F:hydroquinone:oxygen oxidoreductase activity"/>
    <property type="evidence" value="ECO:0007669"/>
    <property type="project" value="UniProtKB-EC"/>
</dbReference>
<dbReference type="SUPFAM" id="SSF49503">
    <property type="entry name" value="Cupredoxins"/>
    <property type="match status" value="3"/>
</dbReference>
<evidence type="ECO:0000256" key="10">
    <source>
        <dbReference type="ARBA" id="ARBA00023008"/>
    </source>
</evidence>
<dbReference type="InterPro" id="IPR011706">
    <property type="entry name" value="Cu-oxidase_C"/>
</dbReference>
<dbReference type="PANTHER" id="PTHR11709">
    <property type="entry name" value="MULTI-COPPER OXIDASE"/>
    <property type="match status" value="1"/>
</dbReference>
<keyword evidence="8 12" id="KW-0677">Repeat</keyword>
<evidence type="ECO:0000256" key="8">
    <source>
        <dbReference type="ARBA" id="ARBA00022737"/>
    </source>
</evidence>
<organism evidence="16 17">
    <name type="scientific">Cinnamomum micranthum f. kanehirae</name>
    <dbReference type="NCBI Taxonomy" id="337451"/>
    <lineage>
        <taxon>Eukaryota</taxon>
        <taxon>Viridiplantae</taxon>
        <taxon>Streptophyta</taxon>
        <taxon>Embryophyta</taxon>
        <taxon>Tracheophyta</taxon>
        <taxon>Spermatophyta</taxon>
        <taxon>Magnoliopsida</taxon>
        <taxon>Magnoliidae</taxon>
        <taxon>Laurales</taxon>
        <taxon>Lauraceae</taxon>
        <taxon>Cinnamomum</taxon>
    </lineage>
</organism>
<evidence type="ECO:0000259" key="13">
    <source>
        <dbReference type="Pfam" id="PF00394"/>
    </source>
</evidence>
<dbReference type="AlphaFoldDB" id="A0A3S3PRA4"/>
<evidence type="ECO:0000256" key="1">
    <source>
        <dbReference type="ARBA" id="ARBA00000349"/>
    </source>
</evidence>
<keyword evidence="10 12" id="KW-0186">Copper</keyword>
<evidence type="ECO:0000256" key="7">
    <source>
        <dbReference type="ARBA" id="ARBA00022723"/>
    </source>
</evidence>
<dbReference type="InterPro" id="IPR001117">
    <property type="entry name" value="Cu-oxidase_2nd"/>
</dbReference>
<evidence type="ECO:0000256" key="2">
    <source>
        <dbReference type="ARBA" id="ARBA00004271"/>
    </source>
</evidence>
<dbReference type="Pfam" id="PF00394">
    <property type="entry name" value="Cu-oxidase"/>
    <property type="match status" value="1"/>
</dbReference>
<evidence type="ECO:0000256" key="12">
    <source>
        <dbReference type="RuleBase" id="RU361119"/>
    </source>
</evidence>
<dbReference type="CDD" id="cd13897">
    <property type="entry name" value="CuRO_3_LCC_plant"/>
    <property type="match status" value="1"/>
</dbReference>
<keyword evidence="9 12" id="KW-0560">Oxidoreductase</keyword>
<dbReference type="EC" id="1.10.3.2" evidence="4 12"/>
<keyword evidence="12" id="KW-0732">Signal</keyword>
<comment type="cofactor">
    <cofactor evidence="12">
        <name>Cu cation</name>
        <dbReference type="ChEBI" id="CHEBI:23378"/>
    </cofactor>
    <text evidence="12">Binds 4 Cu cations per monomer.</text>
</comment>
<dbReference type="STRING" id="337451.A0A3S3PRA4"/>
<accession>A0A3S3PRA4</accession>
<dbReference type="PANTHER" id="PTHR11709:SF292">
    <property type="entry name" value="LACCASE-1"/>
    <property type="match status" value="1"/>
</dbReference>
<feature type="chain" id="PRO_5018378514" description="Laccase" evidence="12">
    <location>
        <begin position="28"/>
        <end position="595"/>
    </location>
</feature>
<feature type="domain" description="Plastocyanin-like" evidence="15">
    <location>
        <begin position="44"/>
        <end position="159"/>
    </location>
</feature>
<dbReference type="GO" id="GO:0046274">
    <property type="term" value="P:lignin catabolic process"/>
    <property type="evidence" value="ECO:0007669"/>
    <property type="project" value="UniProtKB-KW"/>
</dbReference>
<comment type="function">
    <text evidence="12">Lignin degradation and detoxification of lignin-derived products.</text>
</comment>
<dbReference type="GO" id="GO:0005507">
    <property type="term" value="F:copper ion binding"/>
    <property type="evidence" value="ECO:0007669"/>
    <property type="project" value="InterPro"/>
</dbReference>
<evidence type="ECO:0000259" key="14">
    <source>
        <dbReference type="Pfam" id="PF07731"/>
    </source>
</evidence>
<dbReference type="EMBL" id="QPKB01000012">
    <property type="protein sequence ID" value="RWR96155.1"/>
    <property type="molecule type" value="Genomic_DNA"/>
</dbReference>